<sequence>MEPVARANGVRGVYKGSPQKLAVRVVSENRISGFPREFSNEENSFSAKS</sequence>
<dbReference type="AlphaFoldDB" id="A0A0A9CBI0"/>
<protein>
    <submittedName>
        <fullName evidence="1">Uncharacterized protein</fullName>
    </submittedName>
</protein>
<dbReference type="EMBL" id="GBRH01224271">
    <property type="protein sequence ID" value="JAD73624.1"/>
    <property type="molecule type" value="Transcribed_RNA"/>
</dbReference>
<reference evidence="1" key="2">
    <citation type="journal article" date="2015" name="Data Brief">
        <title>Shoot transcriptome of the giant reed, Arundo donax.</title>
        <authorList>
            <person name="Barrero R.A."/>
            <person name="Guerrero F.D."/>
            <person name="Moolhuijzen P."/>
            <person name="Goolsby J.A."/>
            <person name="Tidwell J."/>
            <person name="Bellgard S.E."/>
            <person name="Bellgard M.I."/>
        </authorList>
    </citation>
    <scope>NUCLEOTIDE SEQUENCE</scope>
    <source>
        <tissue evidence="1">Shoot tissue taken approximately 20 cm above the soil surface</tissue>
    </source>
</reference>
<accession>A0A0A9CBI0</accession>
<proteinExistence type="predicted"/>
<reference evidence="1" key="1">
    <citation type="submission" date="2014-09" db="EMBL/GenBank/DDBJ databases">
        <authorList>
            <person name="Magalhaes I.L.F."/>
            <person name="Oliveira U."/>
            <person name="Santos F.R."/>
            <person name="Vidigal T.H.D.A."/>
            <person name="Brescovit A.D."/>
            <person name="Santos A.J."/>
        </authorList>
    </citation>
    <scope>NUCLEOTIDE SEQUENCE</scope>
    <source>
        <tissue evidence="1">Shoot tissue taken approximately 20 cm above the soil surface</tissue>
    </source>
</reference>
<organism evidence="1">
    <name type="scientific">Arundo donax</name>
    <name type="common">Giant reed</name>
    <name type="synonym">Donax arundinaceus</name>
    <dbReference type="NCBI Taxonomy" id="35708"/>
    <lineage>
        <taxon>Eukaryota</taxon>
        <taxon>Viridiplantae</taxon>
        <taxon>Streptophyta</taxon>
        <taxon>Embryophyta</taxon>
        <taxon>Tracheophyta</taxon>
        <taxon>Spermatophyta</taxon>
        <taxon>Magnoliopsida</taxon>
        <taxon>Liliopsida</taxon>
        <taxon>Poales</taxon>
        <taxon>Poaceae</taxon>
        <taxon>PACMAD clade</taxon>
        <taxon>Arundinoideae</taxon>
        <taxon>Arundineae</taxon>
        <taxon>Arundo</taxon>
    </lineage>
</organism>
<evidence type="ECO:0000313" key="1">
    <source>
        <dbReference type="EMBL" id="JAD73624.1"/>
    </source>
</evidence>
<name>A0A0A9CBI0_ARUDO</name>